<evidence type="ECO:0000256" key="7">
    <source>
        <dbReference type="ARBA" id="ARBA00022490"/>
    </source>
</evidence>
<comment type="catalytic activity">
    <reaction evidence="1 12">
        <text>alpha-D-glucose = beta-D-glucose</text>
        <dbReference type="Rhea" id="RHEA:10264"/>
        <dbReference type="ChEBI" id="CHEBI:15903"/>
        <dbReference type="ChEBI" id="CHEBI:17925"/>
        <dbReference type="EC" id="5.1.3.3"/>
    </reaction>
</comment>
<evidence type="ECO:0000256" key="15">
    <source>
        <dbReference type="PIRSR" id="PIRSR005096-3"/>
    </source>
</evidence>
<dbReference type="FunFam" id="2.70.98.10:FF:000003">
    <property type="entry name" value="Aldose 1-epimerase"/>
    <property type="match status" value="1"/>
</dbReference>
<name>A0A7R9WVS4_9STRA</name>
<dbReference type="GO" id="GO:0005737">
    <property type="term" value="C:cytoplasm"/>
    <property type="evidence" value="ECO:0007669"/>
    <property type="project" value="UniProtKB-SubCell"/>
</dbReference>
<feature type="binding site" evidence="15">
    <location>
        <begin position="220"/>
        <end position="222"/>
    </location>
    <ligand>
        <name>beta-D-galactose</name>
        <dbReference type="ChEBI" id="CHEBI:27667"/>
    </ligand>
</feature>
<dbReference type="Pfam" id="PF01263">
    <property type="entry name" value="Aldose_epim"/>
    <property type="match status" value="1"/>
</dbReference>
<evidence type="ECO:0000256" key="10">
    <source>
        <dbReference type="ARBA" id="ARBA00023277"/>
    </source>
</evidence>
<organism evidence="17">
    <name type="scientific">Craspedostauros australis</name>
    <dbReference type="NCBI Taxonomy" id="1486917"/>
    <lineage>
        <taxon>Eukaryota</taxon>
        <taxon>Sar</taxon>
        <taxon>Stramenopiles</taxon>
        <taxon>Ochrophyta</taxon>
        <taxon>Bacillariophyta</taxon>
        <taxon>Bacillariophyceae</taxon>
        <taxon>Bacillariophycidae</taxon>
        <taxon>Naviculales</taxon>
        <taxon>Naviculaceae</taxon>
        <taxon>Craspedostauros</taxon>
    </lineage>
</organism>
<dbReference type="CDD" id="cd09019">
    <property type="entry name" value="galactose_mutarotase_like"/>
    <property type="match status" value="1"/>
</dbReference>
<dbReference type="EMBL" id="HBEF01014836">
    <property type="protein sequence ID" value="CAD8337160.1"/>
    <property type="molecule type" value="Transcribed_RNA"/>
</dbReference>
<feature type="binding site" evidence="15">
    <location>
        <begin position="118"/>
        <end position="119"/>
    </location>
    <ligand>
        <name>beta-D-galactose</name>
        <dbReference type="ChEBI" id="CHEBI:27667"/>
    </ligand>
</feature>
<evidence type="ECO:0000256" key="8">
    <source>
        <dbReference type="ARBA" id="ARBA00022553"/>
    </source>
</evidence>
<comment type="subunit">
    <text evidence="6">Monomer.</text>
</comment>
<dbReference type="InterPro" id="IPR047215">
    <property type="entry name" value="Galactose_mutarotase-like"/>
</dbReference>
<dbReference type="PANTHER" id="PTHR10091">
    <property type="entry name" value="ALDOSE-1-EPIMERASE"/>
    <property type="match status" value="1"/>
</dbReference>
<protein>
    <recommendedName>
        <fullName evidence="12">Aldose 1-epimerase</fullName>
        <ecNumber evidence="12">5.1.3.3</ecNumber>
    </recommendedName>
</protein>
<evidence type="ECO:0000256" key="5">
    <source>
        <dbReference type="ARBA" id="ARBA00006206"/>
    </source>
</evidence>
<dbReference type="Gene3D" id="2.70.98.10">
    <property type="match status" value="1"/>
</dbReference>
<keyword evidence="8" id="KW-0597">Phosphoprotein</keyword>
<keyword evidence="16" id="KW-1133">Transmembrane helix</keyword>
<dbReference type="PIRSF" id="PIRSF005096">
    <property type="entry name" value="GALM"/>
    <property type="match status" value="1"/>
</dbReference>
<dbReference type="InterPro" id="IPR011013">
    <property type="entry name" value="Gal_mutarotase_sf_dom"/>
</dbReference>
<evidence type="ECO:0000256" key="1">
    <source>
        <dbReference type="ARBA" id="ARBA00001614"/>
    </source>
</evidence>
<reference evidence="17" key="1">
    <citation type="submission" date="2021-01" db="EMBL/GenBank/DDBJ databases">
        <authorList>
            <person name="Corre E."/>
            <person name="Pelletier E."/>
            <person name="Niang G."/>
            <person name="Scheremetjew M."/>
            <person name="Finn R."/>
            <person name="Kale V."/>
            <person name="Holt S."/>
            <person name="Cochrane G."/>
            <person name="Meng A."/>
            <person name="Brown T."/>
            <person name="Cohen L."/>
        </authorList>
    </citation>
    <scope>NUCLEOTIDE SEQUENCE</scope>
    <source>
        <strain evidence="17">CCMP3328</strain>
    </source>
</reference>
<dbReference type="PANTHER" id="PTHR10091:SF0">
    <property type="entry name" value="GALACTOSE MUTAROTASE"/>
    <property type="match status" value="1"/>
</dbReference>
<evidence type="ECO:0000313" key="17">
    <source>
        <dbReference type="EMBL" id="CAD8337160.1"/>
    </source>
</evidence>
<feature type="transmembrane region" description="Helical" evidence="16">
    <location>
        <begin position="6"/>
        <end position="33"/>
    </location>
</feature>
<evidence type="ECO:0000256" key="9">
    <source>
        <dbReference type="ARBA" id="ARBA00023235"/>
    </source>
</evidence>
<evidence type="ECO:0000256" key="11">
    <source>
        <dbReference type="ARBA" id="ARBA00045743"/>
    </source>
</evidence>
<proteinExistence type="inferred from homology"/>
<evidence type="ECO:0000256" key="14">
    <source>
        <dbReference type="PIRSR" id="PIRSR005096-2"/>
    </source>
</evidence>
<evidence type="ECO:0000256" key="13">
    <source>
        <dbReference type="PIRSR" id="PIRSR005096-1"/>
    </source>
</evidence>
<keyword evidence="16" id="KW-0472">Membrane</keyword>
<evidence type="ECO:0000256" key="3">
    <source>
        <dbReference type="ARBA" id="ARBA00004496"/>
    </source>
</evidence>
<evidence type="ECO:0000256" key="16">
    <source>
        <dbReference type="SAM" id="Phobius"/>
    </source>
</evidence>
<feature type="active site" description="Proton acceptor" evidence="13">
    <location>
        <position position="358"/>
    </location>
</feature>
<sequence>MWQAAWVYVSTFLFIIGCTTITSTTTMASAFTTKPKIFGKVKKPNTSSSNDGDEVLCCTLKNELGMQVDIMTLGATITALRVPDRDGKVDDVVLGFEAPQQYLDESPYFGAIVGRYGNRIANGRFQIDDATYTLATNNGKHHLHGGDVGFDKRLWHVASDLPCNDSVVTLRIVSPDGEEGYPGTLTAQVTYRVLPSENTLTVEYEATTEGKPTVVNLTQHSYFNLSGHSAGSAMHHVLQIAADRYTACDEGLIPTGELASVDGTPMDFRKPTVVGARIDDDFEALQFGQGYDHNYVLKEDAVGTQKPAAVLVDPKSGRVLTVCTDEPGMQFYTSNFLDGTLTGKSGGVYGHRNAICLETQHFPDSPNQPAFPSTLLQPGEVYKTKTSFAFSHTE</sequence>
<dbReference type="GO" id="GO:0006006">
    <property type="term" value="P:glucose metabolic process"/>
    <property type="evidence" value="ECO:0007669"/>
    <property type="project" value="TreeGrafter"/>
</dbReference>
<dbReference type="EC" id="5.1.3.3" evidence="12"/>
<comment type="function">
    <text evidence="11">Mutarotase that catalyzes the interconversion of beta-D-galactose and alpha-D-galactose during galactose metabolism. Beta-D-galactose is metabolized in the liver into glucose 1-phosphate, the primary metabolic fuel, by the action of four enzymes that constitute the Leloir pathway: GALM, GALK1 (galactokinase), GALT (galactose-1-phosphate uridylyltransferase) and GALE (UDP-galactose-4'-epimerase). Involved in the maintenance of the equilibrium between the beta- and alpha-anomers of galactose, therefore ensuring a sufficient supply of the alpha-anomer for GALK1. Also active on D-glucose although shows a preference for galactose over glucose.</text>
</comment>
<evidence type="ECO:0000256" key="2">
    <source>
        <dbReference type="ARBA" id="ARBA00001712"/>
    </source>
</evidence>
<dbReference type="AlphaFoldDB" id="A0A7R9WVS4"/>
<dbReference type="GO" id="GO:0030246">
    <property type="term" value="F:carbohydrate binding"/>
    <property type="evidence" value="ECO:0007669"/>
    <property type="project" value="InterPro"/>
</dbReference>
<evidence type="ECO:0000256" key="12">
    <source>
        <dbReference type="PIRNR" id="PIRNR005096"/>
    </source>
</evidence>
<dbReference type="GO" id="GO:0033499">
    <property type="term" value="P:galactose catabolic process via UDP-galactose, Leloir pathway"/>
    <property type="evidence" value="ECO:0007669"/>
    <property type="project" value="TreeGrafter"/>
</dbReference>
<dbReference type="InterPro" id="IPR014718">
    <property type="entry name" value="GH-type_carb-bd"/>
</dbReference>
<keyword evidence="9 12" id="KW-0413">Isomerase</keyword>
<comment type="catalytic activity">
    <reaction evidence="2">
        <text>alpha-D-galactose = beta-D-galactose</text>
        <dbReference type="Rhea" id="RHEA:28675"/>
        <dbReference type="ChEBI" id="CHEBI:27667"/>
        <dbReference type="ChEBI" id="CHEBI:28061"/>
        <dbReference type="EC" id="5.1.3.3"/>
    </reaction>
    <physiologicalReaction direction="right-to-left" evidence="2">
        <dbReference type="Rhea" id="RHEA:28677"/>
    </physiologicalReaction>
</comment>
<comment type="subcellular location">
    <subcellularLocation>
        <location evidence="3">Cytoplasm</location>
    </subcellularLocation>
</comment>
<keyword evidence="7" id="KW-0963">Cytoplasm</keyword>
<dbReference type="InterPro" id="IPR015443">
    <property type="entry name" value="Aldose_1-epimerase"/>
</dbReference>
<dbReference type="SUPFAM" id="SSF74650">
    <property type="entry name" value="Galactose mutarotase-like"/>
    <property type="match status" value="1"/>
</dbReference>
<dbReference type="UniPathway" id="UPA00242"/>
<keyword evidence="16" id="KW-0812">Transmembrane</keyword>
<evidence type="ECO:0000256" key="4">
    <source>
        <dbReference type="ARBA" id="ARBA00005028"/>
    </source>
</evidence>
<dbReference type="InterPro" id="IPR008183">
    <property type="entry name" value="Aldose_1/G6P_1-epimerase"/>
</dbReference>
<evidence type="ECO:0000256" key="6">
    <source>
        <dbReference type="ARBA" id="ARBA00011245"/>
    </source>
</evidence>
<accession>A0A7R9WVS4</accession>
<dbReference type="GO" id="GO:0004034">
    <property type="term" value="F:aldose 1-epimerase activity"/>
    <property type="evidence" value="ECO:0007669"/>
    <property type="project" value="UniProtKB-EC"/>
</dbReference>
<feature type="active site" description="Proton donor" evidence="13">
    <location>
        <position position="220"/>
    </location>
</feature>
<dbReference type="NCBIfam" id="NF008277">
    <property type="entry name" value="PRK11055.1"/>
    <property type="match status" value="1"/>
</dbReference>
<comment type="pathway">
    <text evidence="4 12">Carbohydrate metabolism; hexose metabolism.</text>
</comment>
<gene>
    <name evidence="17" type="ORF">CAUS1442_LOCUS9288</name>
</gene>
<keyword evidence="10 12" id="KW-0119">Carbohydrate metabolism</keyword>
<feature type="binding site" evidence="14">
    <location>
        <position position="292"/>
    </location>
    <ligand>
        <name>beta-D-galactose</name>
        <dbReference type="ChEBI" id="CHEBI:27667"/>
    </ligand>
</feature>
<comment type="similarity">
    <text evidence="5 12">Belongs to the aldose epimerase family.</text>
</comment>